<dbReference type="InterPro" id="IPR016169">
    <property type="entry name" value="FAD-bd_PCMH_sub2"/>
</dbReference>
<dbReference type="Proteomes" id="UP000076580">
    <property type="component" value="Chromosome 02"/>
</dbReference>
<accession>A0A151GLF0</accession>
<sequence>MRPLWPIAWLVFSAGVCNATKGSNSNSKSSAALRSCAIRALGSTAHLRVVDPSCNTYTDARMGEQVQFKHFPALVAFAEKASEIPLLVRCARDTAHKAVPRSGGHHFESWSALNDTLVIDLSHIDHVHVSSDRSMATVGGGIRLGALYTALGAHNRTFNGGICPTVGLSGFLSSGGFTNQMRSAAGLGVDHVVSATVVTATGHTVTASKESHPDLFYALRGGGGGTYGIVVEWTLRLVTYPLSAMVFMNWTDPSTHEDVSRRYLEWSPSAPADFTSNLNIYPTTIQLMGWYLGRSKQELEDLMATSGLLDMGHPNITIGGDCSTDNSRLHGYFVTDCVPDEELRNFRPILNTIQQSFVQWENYPRFSYNQTAKNPSLPIAPPWKRYRRQAKSFFILKDKPLKPSLLRKVISHIGKLTPESRGWAEWQAWNLSSAHTDSAFAWKEKALAHLEFQLHGSADPKIQATYDQWMADLEDLLRPAVGSMCQSCVVRRGDGLEHLNGTLGILLWRQCLQVDRH</sequence>
<comment type="similarity">
    <text evidence="2">Belongs to the oxygen-dependent FAD-linked oxidoreductase family.</text>
</comment>
<dbReference type="InterPro" id="IPR006094">
    <property type="entry name" value="Oxid_FAD_bind_N"/>
</dbReference>
<protein>
    <recommendedName>
        <fullName evidence="7">FAD-binding PCMH-type domain-containing protein</fullName>
    </recommendedName>
</protein>
<name>A0A151GLF0_DRECN</name>
<reference evidence="8 9" key="1">
    <citation type="journal article" date="2016" name="Sci. Rep.">
        <title>Insights into Adaptations to a Near-Obligate Nematode Endoparasitic Lifestyle from the Finished Genome of Drechmeria coniospora.</title>
        <authorList>
            <person name="Zhang L."/>
            <person name="Zhou Z."/>
            <person name="Guo Q."/>
            <person name="Fokkens L."/>
            <person name="Miskei M."/>
            <person name="Pocsi I."/>
            <person name="Zhang W."/>
            <person name="Chen M."/>
            <person name="Wang L."/>
            <person name="Sun Y."/>
            <person name="Donzelli B.G."/>
            <person name="Gibson D.M."/>
            <person name="Nelson D.R."/>
            <person name="Luo J.G."/>
            <person name="Rep M."/>
            <person name="Liu H."/>
            <person name="Yang S."/>
            <person name="Wang J."/>
            <person name="Krasnoff S.B."/>
            <person name="Xu Y."/>
            <person name="Molnar I."/>
            <person name="Lin M."/>
        </authorList>
    </citation>
    <scope>NUCLEOTIDE SEQUENCE [LARGE SCALE GENOMIC DNA]</scope>
    <source>
        <strain evidence="8 9">ARSEF 6962</strain>
    </source>
</reference>
<evidence type="ECO:0000259" key="7">
    <source>
        <dbReference type="PROSITE" id="PS51387"/>
    </source>
</evidence>
<dbReference type="GO" id="GO:0016491">
    <property type="term" value="F:oxidoreductase activity"/>
    <property type="evidence" value="ECO:0007669"/>
    <property type="project" value="UniProtKB-KW"/>
</dbReference>
<keyword evidence="9" id="KW-1185">Reference proteome</keyword>
<comment type="cofactor">
    <cofactor evidence="1">
        <name>FAD</name>
        <dbReference type="ChEBI" id="CHEBI:57692"/>
    </cofactor>
</comment>
<evidence type="ECO:0000256" key="2">
    <source>
        <dbReference type="ARBA" id="ARBA00005466"/>
    </source>
</evidence>
<dbReference type="SUPFAM" id="SSF56176">
    <property type="entry name" value="FAD-binding/transporter-associated domain-like"/>
    <property type="match status" value="1"/>
</dbReference>
<keyword evidence="4" id="KW-0274">FAD</keyword>
<dbReference type="GO" id="GO:0071949">
    <property type="term" value="F:FAD binding"/>
    <property type="evidence" value="ECO:0007669"/>
    <property type="project" value="InterPro"/>
</dbReference>
<feature type="signal peptide" evidence="6">
    <location>
        <begin position="1"/>
        <end position="19"/>
    </location>
</feature>
<evidence type="ECO:0000256" key="6">
    <source>
        <dbReference type="SAM" id="SignalP"/>
    </source>
</evidence>
<evidence type="ECO:0000256" key="1">
    <source>
        <dbReference type="ARBA" id="ARBA00001974"/>
    </source>
</evidence>
<dbReference type="InterPro" id="IPR036318">
    <property type="entry name" value="FAD-bd_PCMH-like_sf"/>
</dbReference>
<comment type="caution">
    <text evidence="8">The sequence shown here is derived from an EMBL/GenBank/DDBJ whole genome shotgun (WGS) entry which is preliminary data.</text>
</comment>
<dbReference type="InterPro" id="IPR050416">
    <property type="entry name" value="FAD-linked_Oxidoreductase"/>
</dbReference>
<dbReference type="AlphaFoldDB" id="A0A151GLF0"/>
<dbReference type="PROSITE" id="PS51387">
    <property type="entry name" value="FAD_PCMH"/>
    <property type="match status" value="1"/>
</dbReference>
<evidence type="ECO:0000313" key="9">
    <source>
        <dbReference type="Proteomes" id="UP000076580"/>
    </source>
</evidence>
<evidence type="ECO:0000313" key="8">
    <source>
        <dbReference type="EMBL" id="KYK57929.1"/>
    </source>
</evidence>
<feature type="chain" id="PRO_5007580655" description="FAD-binding PCMH-type domain-containing protein" evidence="6">
    <location>
        <begin position="20"/>
        <end position="517"/>
    </location>
</feature>
<proteinExistence type="inferred from homology"/>
<dbReference type="Pfam" id="PF01565">
    <property type="entry name" value="FAD_binding_4"/>
    <property type="match status" value="1"/>
</dbReference>
<dbReference type="InParanoid" id="A0A151GLF0"/>
<dbReference type="PANTHER" id="PTHR42973:SF39">
    <property type="entry name" value="FAD-BINDING PCMH-TYPE DOMAIN-CONTAINING PROTEIN"/>
    <property type="match status" value="1"/>
</dbReference>
<dbReference type="GeneID" id="63717585"/>
<evidence type="ECO:0000256" key="5">
    <source>
        <dbReference type="ARBA" id="ARBA00023002"/>
    </source>
</evidence>
<evidence type="ECO:0000256" key="4">
    <source>
        <dbReference type="ARBA" id="ARBA00022827"/>
    </source>
</evidence>
<dbReference type="STRING" id="98403.A0A151GLF0"/>
<gene>
    <name evidence="8" type="ORF">DCS_04942</name>
</gene>
<dbReference type="InterPro" id="IPR016166">
    <property type="entry name" value="FAD-bd_PCMH"/>
</dbReference>
<keyword evidence="3" id="KW-0285">Flavoprotein</keyword>
<dbReference type="EMBL" id="LAYC01000002">
    <property type="protein sequence ID" value="KYK57929.1"/>
    <property type="molecule type" value="Genomic_DNA"/>
</dbReference>
<evidence type="ECO:0000256" key="3">
    <source>
        <dbReference type="ARBA" id="ARBA00022630"/>
    </source>
</evidence>
<dbReference type="RefSeq" id="XP_040657281.1">
    <property type="nucleotide sequence ID" value="XM_040802248.1"/>
</dbReference>
<feature type="domain" description="FAD-binding PCMH-type" evidence="7">
    <location>
        <begin position="68"/>
        <end position="240"/>
    </location>
</feature>
<dbReference type="PANTHER" id="PTHR42973">
    <property type="entry name" value="BINDING OXIDOREDUCTASE, PUTATIVE (AFU_ORTHOLOGUE AFUA_1G17690)-RELATED"/>
    <property type="match status" value="1"/>
</dbReference>
<keyword evidence="5" id="KW-0560">Oxidoreductase</keyword>
<dbReference type="Gene3D" id="3.30.465.10">
    <property type="match status" value="1"/>
</dbReference>
<organism evidence="8 9">
    <name type="scientific">Drechmeria coniospora</name>
    <name type="common">Nematophagous fungus</name>
    <name type="synonym">Meria coniospora</name>
    <dbReference type="NCBI Taxonomy" id="98403"/>
    <lineage>
        <taxon>Eukaryota</taxon>
        <taxon>Fungi</taxon>
        <taxon>Dikarya</taxon>
        <taxon>Ascomycota</taxon>
        <taxon>Pezizomycotina</taxon>
        <taxon>Sordariomycetes</taxon>
        <taxon>Hypocreomycetidae</taxon>
        <taxon>Hypocreales</taxon>
        <taxon>Ophiocordycipitaceae</taxon>
        <taxon>Drechmeria</taxon>
    </lineage>
</organism>
<keyword evidence="6" id="KW-0732">Signal</keyword>